<feature type="compositionally biased region" description="Basic residues" evidence="2">
    <location>
        <begin position="62"/>
        <end position="87"/>
    </location>
</feature>
<dbReference type="InterPro" id="IPR036265">
    <property type="entry name" value="HIT-like_sf"/>
</dbReference>
<evidence type="ECO:0000259" key="3">
    <source>
        <dbReference type="Pfam" id="PF04676"/>
    </source>
</evidence>
<feature type="region of interest" description="Disordered" evidence="2">
    <location>
        <begin position="481"/>
        <end position="514"/>
    </location>
</feature>
<name>A0AAJ7BUJ6_CEPCN</name>
<proteinExistence type="inferred from homology"/>
<dbReference type="GO" id="GO:0071014">
    <property type="term" value="C:post-mRNA release spliceosomal complex"/>
    <property type="evidence" value="ECO:0007669"/>
    <property type="project" value="TreeGrafter"/>
</dbReference>
<feature type="compositionally biased region" description="Basic and acidic residues" evidence="2">
    <location>
        <begin position="302"/>
        <end position="338"/>
    </location>
</feature>
<evidence type="ECO:0000259" key="4">
    <source>
        <dbReference type="Pfam" id="PF04677"/>
    </source>
</evidence>
<dbReference type="GO" id="GO:0000398">
    <property type="term" value="P:mRNA splicing, via spliceosome"/>
    <property type="evidence" value="ECO:0007669"/>
    <property type="project" value="TreeGrafter"/>
</dbReference>
<feature type="compositionally biased region" description="Basic and acidic residues" evidence="2">
    <location>
        <begin position="104"/>
        <end position="113"/>
    </location>
</feature>
<feature type="region of interest" description="Disordered" evidence="2">
    <location>
        <begin position="245"/>
        <end position="418"/>
    </location>
</feature>
<dbReference type="GeneID" id="107267426"/>
<feature type="compositionally biased region" description="Basic and acidic residues" evidence="2">
    <location>
        <begin position="368"/>
        <end position="398"/>
    </location>
</feature>
<feature type="compositionally biased region" description="Polar residues" evidence="2">
    <location>
        <begin position="353"/>
        <end position="362"/>
    </location>
</feature>
<evidence type="ECO:0000313" key="6">
    <source>
        <dbReference type="RefSeq" id="XP_015594628.1"/>
    </source>
</evidence>
<feature type="domain" description="Cwf19-like protein C-terminal" evidence="3">
    <location>
        <begin position="714"/>
        <end position="808"/>
    </location>
</feature>
<feature type="compositionally biased region" description="Acidic residues" evidence="2">
    <location>
        <begin position="405"/>
        <end position="415"/>
    </location>
</feature>
<dbReference type="PANTHER" id="PTHR12072">
    <property type="entry name" value="CWF19, CELL CYCLE CONTROL PROTEIN"/>
    <property type="match status" value="1"/>
</dbReference>
<feature type="compositionally biased region" description="Basic and acidic residues" evidence="2">
    <location>
        <begin position="38"/>
        <end position="52"/>
    </location>
</feature>
<feature type="domain" description="Cwf19-like C-terminal" evidence="4">
    <location>
        <begin position="582"/>
        <end position="705"/>
    </location>
</feature>
<dbReference type="AlphaFoldDB" id="A0AAJ7BUJ6"/>
<dbReference type="KEGG" id="ccin:107267426"/>
<dbReference type="Pfam" id="PF04676">
    <property type="entry name" value="CwfJ_C_2"/>
    <property type="match status" value="1"/>
</dbReference>
<dbReference type="RefSeq" id="XP_015594628.1">
    <property type="nucleotide sequence ID" value="XM_015739142.2"/>
</dbReference>
<dbReference type="InterPro" id="IPR040194">
    <property type="entry name" value="Cwf19-like"/>
</dbReference>
<dbReference type="Proteomes" id="UP000694920">
    <property type="component" value="Unplaced"/>
</dbReference>
<sequence length="814" mass="94943">MSYIQFESARIKDAARQELKEAREKLLEKAEADYYKRKAQKERAKNRGEDKWMLPSLDAKLKLKKSKKEKKAKTRKEKKSKKKKKTHDKSSSGSGSTDDEKEEWVEKAVEHSIESTTGNVSETQKPVERDEWMNLPGLFPCTSRSELRQSKTELTENKQDSAILRHPGQSERELNPYWKDGGTGLPLTETEHPKSGRLMDAAWLKKSLQRAQEQATEEGKSLEEIAAERWGSLETIKSMIADAEAWSHNEYGSRKDKKFATTNDDNYYKKYDKRRIYGSNSRERRHRSRSRSSERQGPYRSQDGHYKSEECNNDRYEDRERRNKYREKYDNEYYERRQKPSFKKPNQDDNTVDRSSASSRSAGTKRWQKLEIQEMNKKEQSERIIKELEKEKLEKVESDSNGVDSESEQNSENEEDKVLTEAELNQLGARIVKAEIMGDNELAAELKIKLENAREIRKNAPVKPSKGAEQETVILTRTDNRGMSRPVEPRSQYQEPAGGRRKKKRVETHTSGERVRYFADDNKHSLQEMFQQEKGRSTAEDEASFANIASKGMDMDEMFEHKISHQESDAKKDARDRMRAIHEHKKMARSLDNCRWCVDSKEMLKHMIVAMGTKVYLSLPSHTSLTIGHCILSPIHHVICQTQLDEDIWEELQAFKKALTKMFKDQDEDPVFFEISMGHHRFPHMQLECIPLPKEVGDTAPIYFKKALLECEMEWSTNKKVVDLSGRDVRRAIPKGLPYFAVDFGMQGGFAHVIEDERLFPRNFAQEIIGGMLDLDHSLWRKPRRENFDTQRKKVMEFAEMWKKYDFTADNDSD</sequence>
<evidence type="ECO:0000313" key="5">
    <source>
        <dbReference type="Proteomes" id="UP000694920"/>
    </source>
</evidence>
<dbReference type="SUPFAM" id="SSF54197">
    <property type="entry name" value="HIT-like"/>
    <property type="match status" value="1"/>
</dbReference>
<protein>
    <submittedName>
        <fullName evidence="6">CWF19-like protein 2 isoform X1</fullName>
    </submittedName>
</protein>
<feature type="compositionally biased region" description="Basic and acidic residues" evidence="2">
    <location>
        <begin position="145"/>
        <end position="159"/>
    </location>
</feature>
<gene>
    <name evidence="6" type="primary">LOC107267426</name>
</gene>
<dbReference type="Pfam" id="PF04677">
    <property type="entry name" value="CwfJ_C_1"/>
    <property type="match status" value="1"/>
</dbReference>
<dbReference type="InterPro" id="IPR006768">
    <property type="entry name" value="Cwf19-like_C_dom-1"/>
</dbReference>
<evidence type="ECO:0000256" key="1">
    <source>
        <dbReference type="ARBA" id="ARBA00006795"/>
    </source>
</evidence>
<organism evidence="5 6">
    <name type="scientific">Cephus cinctus</name>
    <name type="common">Wheat stem sawfly</name>
    <dbReference type="NCBI Taxonomy" id="211228"/>
    <lineage>
        <taxon>Eukaryota</taxon>
        <taxon>Metazoa</taxon>
        <taxon>Ecdysozoa</taxon>
        <taxon>Arthropoda</taxon>
        <taxon>Hexapoda</taxon>
        <taxon>Insecta</taxon>
        <taxon>Pterygota</taxon>
        <taxon>Neoptera</taxon>
        <taxon>Endopterygota</taxon>
        <taxon>Hymenoptera</taxon>
        <taxon>Cephoidea</taxon>
        <taxon>Cephidae</taxon>
        <taxon>Cephus</taxon>
    </lineage>
</organism>
<feature type="compositionally biased region" description="Basic and acidic residues" evidence="2">
    <location>
        <begin position="245"/>
        <end position="254"/>
    </location>
</feature>
<comment type="similarity">
    <text evidence="1">Belongs to the CWF19 family.</text>
</comment>
<feature type="compositionally biased region" description="Polar residues" evidence="2">
    <location>
        <begin position="114"/>
        <end position="124"/>
    </location>
</feature>
<keyword evidence="5" id="KW-1185">Reference proteome</keyword>
<dbReference type="PANTHER" id="PTHR12072:SF5">
    <property type="entry name" value="CWF19-LIKE PROTEIN 2"/>
    <property type="match status" value="1"/>
</dbReference>
<feature type="region of interest" description="Disordered" evidence="2">
    <location>
        <begin position="38"/>
        <end position="194"/>
    </location>
</feature>
<evidence type="ECO:0000256" key="2">
    <source>
        <dbReference type="SAM" id="MobiDB-lite"/>
    </source>
</evidence>
<accession>A0AAJ7BUJ6</accession>
<dbReference type="InterPro" id="IPR006767">
    <property type="entry name" value="Cwf19-like_C_dom-2"/>
</dbReference>
<reference evidence="6" key="1">
    <citation type="submission" date="2025-08" db="UniProtKB">
        <authorList>
            <consortium name="RefSeq"/>
        </authorList>
    </citation>
    <scope>IDENTIFICATION</scope>
</reference>